<protein>
    <submittedName>
        <fullName evidence="1">Uncharacterized protein</fullName>
    </submittedName>
</protein>
<accession>A0A8X7VJM6</accession>
<keyword evidence="2" id="KW-1185">Reference proteome</keyword>
<dbReference type="Proteomes" id="UP000886595">
    <property type="component" value="Unassembled WGS sequence"/>
</dbReference>
<comment type="caution">
    <text evidence="1">The sequence shown here is derived from an EMBL/GenBank/DDBJ whole genome shotgun (WGS) entry which is preliminary data.</text>
</comment>
<dbReference type="EMBL" id="JAAMPC010000005">
    <property type="protein sequence ID" value="KAG2312441.1"/>
    <property type="molecule type" value="Genomic_DNA"/>
</dbReference>
<dbReference type="AlphaFoldDB" id="A0A8X7VJM6"/>
<evidence type="ECO:0000313" key="2">
    <source>
        <dbReference type="Proteomes" id="UP000886595"/>
    </source>
</evidence>
<gene>
    <name evidence="1" type="ORF">Bca52824_023998</name>
</gene>
<proteinExistence type="predicted"/>
<reference evidence="1 2" key="1">
    <citation type="submission" date="2020-02" db="EMBL/GenBank/DDBJ databases">
        <authorList>
            <person name="Ma Q."/>
            <person name="Huang Y."/>
            <person name="Song X."/>
            <person name="Pei D."/>
        </authorList>
    </citation>
    <scope>NUCLEOTIDE SEQUENCE [LARGE SCALE GENOMIC DNA]</scope>
    <source>
        <strain evidence="1">Sxm20200214</strain>
        <tissue evidence="1">Leaf</tissue>
    </source>
</reference>
<sequence length="125" mass="14142">MYSTLIQATVYKYLIKEGSVYSISDFGATQSNLETILYRFDSIVRLCHLTIVSHFVIPILEFLLYLFQVKLGELEAELSVIKVIVKTLEWLSTVTSLVSCMATLPKDVMKATLESYLRVLQGLAL</sequence>
<evidence type="ECO:0000313" key="1">
    <source>
        <dbReference type="EMBL" id="KAG2312441.1"/>
    </source>
</evidence>
<name>A0A8X7VJM6_BRACI</name>
<dbReference type="OrthoDB" id="10513912at2759"/>
<organism evidence="1 2">
    <name type="scientific">Brassica carinata</name>
    <name type="common">Ethiopian mustard</name>
    <name type="synonym">Abyssinian cabbage</name>
    <dbReference type="NCBI Taxonomy" id="52824"/>
    <lineage>
        <taxon>Eukaryota</taxon>
        <taxon>Viridiplantae</taxon>
        <taxon>Streptophyta</taxon>
        <taxon>Embryophyta</taxon>
        <taxon>Tracheophyta</taxon>
        <taxon>Spermatophyta</taxon>
        <taxon>Magnoliopsida</taxon>
        <taxon>eudicotyledons</taxon>
        <taxon>Gunneridae</taxon>
        <taxon>Pentapetalae</taxon>
        <taxon>rosids</taxon>
        <taxon>malvids</taxon>
        <taxon>Brassicales</taxon>
        <taxon>Brassicaceae</taxon>
        <taxon>Brassiceae</taxon>
        <taxon>Brassica</taxon>
    </lineage>
</organism>